<dbReference type="Pfam" id="PF01557">
    <property type="entry name" value="FAA_hydrolase"/>
    <property type="match status" value="1"/>
</dbReference>
<dbReference type="InterPro" id="IPR036663">
    <property type="entry name" value="Fumarylacetoacetase_C_sf"/>
</dbReference>
<gene>
    <name evidence="3" type="ORF">E8A74_39905</name>
</gene>
<evidence type="ECO:0000259" key="1">
    <source>
        <dbReference type="Pfam" id="PF01557"/>
    </source>
</evidence>
<dbReference type="RefSeq" id="WP_136934367.1">
    <property type="nucleotide sequence ID" value="NZ_SSMQ01000063.1"/>
</dbReference>
<evidence type="ECO:0000313" key="4">
    <source>
        <dbReference type="Proteomes" id="UP000309215"/>
    </source>
</evidence>
<keyword evidence="3" id="KW-0378">Hydrolase</keyword>
<evidence type="ECO:0000313" key="3">
    <source>
        <dbReference type="EMBL" id="TKC98825.1"/>
    </source>
</evidence>
<sequence length="325" mass="35198">MKLASLRGPGRDGTLIVVRGDGAVFTPAPADIPTMQAALDRWDESEGRLRDLAARLDRGEIPGEPLDLTKLVSPLPRASEWVDGSAYINHIVLVRKARGAEPPETLRTDPLVYQGGSSVLLGPREDIVLHDARWGLDFEAEVCVILGDVPLGTKKEDAGRFVRLLCLANDITLRNLVPAELAKGFGFFQSKPATAFSPFAVTPDELGGAFRDGRVHLRLCSTYNGALIGDPEAGPEMHFSFFELIEHITKTRAFGAGTILGSGTVSNVDRARGVSCLAERRMIETIDEGAPKTPFMKPGDTIAIEMRGEDGRDIFGRIEQKVVSP</sequence>
<dbReference type="GO" id="GO:0016787">
    <property type="term" value="F:hydrolase activity"/>
    <property type="evidence" value="ECO:0007669"/>
    <property type="project" value="UniProtKB-KW"/>
</dbReference>
<evidence type="ECO:0000259" key="2">
    <source>
        <dbReference type="Pfam" id="PF18288"/>
    </source>
</evidence>
<dbReference type="PANTHER" id="PTHR43211">
    <property type="entry name" value="FUMARYLACETOACETATE HYDROLASE"/>
    <property type="match status" value="1"/>
</dbReference>
<dbReference type="SUPFAM" id="SSF56529">
    <property type="entry name" value="FAH"/>
    <property type="match status" value="1"/>
</dbReference>
<dbReference type="Pfam" id="PF18288">
    <property type="entry name" value="FAA_hydro_N_2"/>
    <property type="match status" value="1"/>
</dbReference>
<protein>
    <submittedName>
        <fullName evidence="3">FAA hydrolase family protein</fullName>
    </submittedName>
</protein>
<feature type="domain" description="Fumarylacetoacetase-like C-terminal" evidence="1">
    <location>
        <begin position="81"/>
        <end position="323"/>
    </location>
</feature>
<dbReference type="InterPro" id="IPR011234">
    <property type="entry name" value="Fumarylacetoacetase-like_C"/>
</dbReference>
<dbReference type="OrthoDB" id="9775905at2"/>
<dbReference type="EMBL" id="SSMQ01000063">
    <property type="protein sequence ID" value="TKC98825.1"/>
    <property type="molecule type" value="Genomic_DNA"/>
</dbReference>
<dbReference type="PANTHER" id="PTHR43211:SF1">
    <property type="entry name" value="BLL6422 PROTEIN"/>
    <property type="match status" value="1"/>
</dbReference>
<comment type="caution">
    <text evidence="3">The sequence shown here is derived from an EMBL/GenBank/DDBJ whole genome shotgun (WGS) entry which is preliminary data.</text>
</comment>
<dbReference type="Gene3D" id="3.90.850.10">
    <property type="entry name" value="Fumarylacetoacetase-like, C-terminal domain"/>
    <property type="match status" value="1"/>
</dbReference>
<reference evidence="3 4" key="1">
    <citation type="submission" date="2019-04" db="EMBL/GenBank/DDBJ databases">
        <authorList>
            <person name="Li Y."/>
            <person name="Wang J."/>
        </authorList>
    </citation>
    <scope>NUCLEOTIDE SEQUENCE [LARGE SCALE GENOMIC DNA]</scope>
    <source>
        <strain evidence="3 4">DSM 14668</strain>
    </source>
</reference>
<feature type="domain" description="Fumarylacetoacetase N-terminal" evidence="2">
    <location>
        <begin position="1"/>
        <end position="77"/>
    </location>
</feature>
<proteinExistence type="predicted"/>
<dbReference type="Proteomes" id="UP000309215">
    <property type="component" value="Unassembled WGS sequence"/>
</dbReference>
<accession>A0A4V5PLC5</accession>
<organism evidence="3 4">
    <name type="scientific">Polyangium fumosum</name>
    <dbReference type="NCBI Taxonomy" id="889272"/>
    <lineage>
        <taxon>Bacteria</taxon>
        <taxon>Pseudomonadati</taxon>
        <taxon>Myxococcota</taxon>
        <taxon>Polyangia</taxon>
        <taxon>Polyangiales</taxon>
        <taxon>Polyangiaceae</taxon>
        <taxon>Polyangium</taxon>
    </lineage>
</organism>
<dbReference type="InterPro" id="IPR041072">
    <property type="entry name" value="FAA_hydro_N"/>
</dbReference>
<dbReference type="AlphaFoldDB" id="A0A4V5PLC5"/>
<keyword evidence="4" id="KW-1185">Reference proteome</keyword>
<name>A0A4V5PLC5_9BACT</name>